<dbReference type="EMBL" id="SELW01000586">
    <property type="protein sequence ID" value="TID19855.1"/>
    <property type="molecule type" value="Genomic_DNA"/>
</dbReference>
<organism evidence="2 3">
    <name type="scientific">Pichia inconspicua</name>
    <dbReference type="NCBI Taxonomy" id="52247"/>
    <lineage>
        <taxon>Eukaryota</taxon>
        <taxon>Fungi</taxon>
        <taxon>Dikarya</taxon>
        <taxon>Ascomycota</taxon>
        <taxon>Saccharomycotina</taxon>
        <taxon>Pichiomycetes</taxon>
        <taxon>Pichiales</taxon>
        <taxon>Pichiaceae</taxon>
        <taxon>Pichia</taxon>
    </lineage>
</organism>
<accession>A0A4V4NFE5</accession>
<feature type="compositionally biased region" description="Low complexity" evidence="1">
    <location>
        <begin position="55"/>
        <end position="71"/>
    </location>
</feature>
<feature type="region of interest" description="Disordered" evidence="1">
    <location>
        <begin position="326"/>
        <end position="349"/>
    </location>
</feature>
<dbReference type="Proteomes" id="UP000307173">
    <property type="component" value="Unassembled WGS sequence"/>
</dbReference>
<evidence type="ECO:0000256" key="1">
    <source>
        <dbReference type="SAM" id="MobiDB-lite"/>
    </source>
</evidence>
<sequence>MRHPNDQINWHTSTENIVNMNPDLTTDSEIIMNLFENDHNSSSTSNSTHKNRVGNNTKNITNNNNIRANNSINQTPTPFTTESNNFFPSSLANSIMNSTPLNFMKQYPLPNQFFLQGQLNQPFQPQPQQGVQPTINFNFESPQFDNFFNFTPNKTQKFQVSNQKPQSRPHSRAQQQFNHHRQSLASQRSQFIPNDATFGLSTPLANKSSISIFDTPYFNNLFMNTNPNNFDSNQMINSNTQFSRVLMNVDTPLLDSIEKVLINSTPLPRVNNQKIKKLNNSNTEIDDFDTNTKETSFNRDNSCIYKVIESRESGRCQDIIQIPSTNDLEKSKTTPKRKTKSESLVSSTPVKGKKVKQNFGIDDSFVNSDENKNNIIINSSPSTIVVSSASKSVTRFTLSNSLNVEASPTPINKFNNYSHSMSFNMNSMNSIKNFDFNIDPSLQSNNIPEAPVMGVFKEKKNRTLSKHPTFPLSQNGKDNLNESKNLFSIQTVDNNHLQNTTKKLNRSKSMPDSITDNKIGKKRKNGTKGAIQFVMTDVTKLKGHKKRRVAQPKKVPLSNTTNIINNTNNTNLKEGKLEIHKRLHTFKTKSEPQFINQEFKEKENVNM</sequence>
<proteinExistence type="predicted"/>
<feature type="compositionally biased region" description="Polar residues" evidence="1">
    <location>
        <begin position="502"/>
        <end position="516"/>
    </location>
</feature>
<reference evidence="2 3" key="1">
    <citation type="journal article" date="2019" name="Front. Genet.">
        <title>Whole-Genome Sequencing of the Opportunistic Yeast Pathogen Candida inconspicua Uncovers Its Hybrid Origin.</title>
        <authorList>
            <person name="Mixao V."/>
            <person name="Hansen A.P."/>
            <person name="Saus E."/>
            <person name="Boekhout T."/>
            <person name="Lass-Florl C."/>
            <person name="Gabaldon T."/>
        </authorList>
    </citation>
    <scope>NUCLEOTIDE SEQUENCE [LARGE SCALE GENOMIC DNA]</scope>
    <source>
        <strain evidence="2 3">CBS 180</strain>
    </source>
</reference>
<comment type="caution">
    <text evidence="2">The sequence shown here is derived from an EMBL/GenBank/DDBJ whole genome shotgun (WGS) entry which is preliminary data.</text>
</comment>
<feature type="region of interest" description="Disordered" evidence="1">
    <location>
        <begin position="38"/>
        <end position="71"/>
    </location>
</feature>
<protein>
    <submittedName>
        <fullName evidence="2">Uncharacterized protein</fullName>
    </submittedName>
</protein>
<name>A0A4V4NFE5_9ASCO</name>
<dbReference type="AlphaFoldDB" id="A0A4V4NFE5"/>
<evidence type="ECO:0000313" key="2">
    <source>
        <dbReference type="EMBL" id="TID19855.1"/>
    </source>
</evidence>
<feature type="region of interest" description="Disordered" evidence="1">
    <location>
        <begin position="502"/>
        <end position="523"/>
    </location>
</feature>
<evidence type="ECO:0000313" key="3">
    <source>
        <dbReference type="Proteomes" id="UP000307173"/>
    </source>
</evidence>
<keyword evidence="3" id="KW-1185">Reference proteome</keyword>
<feature type="region of interest" description="Disordered" evidence="1">
    <location>
        <begin position="158"/>
        <end position="184"/>
    </location>
</feature>
<gene>
    <name evidence="2" type="ORF">CANINC_003650</name>
</gene>